<dbReference type="NCBIfam" id="TIGR02432">
    <property type="entry name" value="lysidine_TilS_N"/>
    <property type="match status" value="1"/>
</dbReference>
<protein>
    <recommendedName>
        <fullName evidence="6">tRNA(Ile)-lysidine synthase</fullName>
        <ecNumber evidence="6">6.3.4.19</ecNumber>
    </recommendedName>
    <alternativeName>
        <fullName evidence="6">tRNA(Ile)-2-lysyl-cytidine synthase</fullName>
    </alternativeName>
    <alternativeName>
        <fullName evidence="6">tRNA(Ile)-lysidine synthetase</fullName>
    </alternativeName>
</protein>
<comment type="subcellular location">
    <subcellularLocation>
        <location evidence="6">Cytoplasm</location>
    </subcellularLocation>
</comment>
<dbReference type="SUPFAM" id="SSF52402">
    <property type="entry name" value="Adenine nucleotide alpha hydrolases-like"/>
    <property type="match status" value="1"/>
</dbReference>
<evidence type="ECO:0000256" key="1">
    <source>
        <dbReference type="ARBA" id="ARBA00022598"/>
    </source>
</evidence>
<dbReference type="Gene3D" id="3.40.50.620">
    <property type="entry name" value="HUPs"/>
    <property type="match status" value="1"/>
</dbReference>
<dbReference type="InterPro" id="IPR012795">
    <property type="entry name" value="tRNA_Ile_lys_synt_N"/>
</dbReference>
<dbReference type="EMBL" id="MAAO01000008">
    <property type="protein sequence ID" value="OUR95282.1"/>
    <property type="molecule type" value="Genomic_DNA"/>
</dbReference>
<organism evidence="8 9">
    <name type="scientific">Halobacteriovorax marinus</name>
    <dbReference type="NCBI Taxonomy" id="97084"/>
    <lineage>
        <taxon>Bacteria</taxon>
        <taxon>Pseudomonadati</taxon>
        <taxon>Bdellovibrionota</taxon>
        <taxon>Bacteriovoracia</taxon>
        <taxon>Bacteriovoracales</taxon>
        <taxon>Halobacteriovoraceae</taxon>
        <taxon>Halobacteriovorax</taxon>
    </lineage>
</organism>
<comment type="function">
    <text evidence="6">Ligates lysine onto the cytidine present at position 34 of the AUA codon-specific tRNA(Ile) that contains the anticodon CAU, in an ATP-dependent manner. Cytidine is converted to lysidine, thus changing the amino acid specificity of the tRNA from methionine to isoleucine.</text>
</comment>
<comment type="similarity">
    <text evidence="6">Belongs to the tRNA(Ile)-lysidine synthase family.</text>
</comment>
<dbReference type="HAMAP" id="MF_01161">
    <property type="entry name" value="tRNA_Ile_lys_synt"/>
    <property type="match status" value="1"/>
</dbReference>
<sequence>MNLLDTTQNKFNYKVLEHVLSFAQSAKLFESKALCLGLSAGVDSITLLYILKWLEVNRGAPKVRAIHINHGTRAETKLEEEFIHKYCKNLDVDLTVFQIKMDLEQSNFENNARKQRHEIFFKNLSKQEDLVLAHHIDDSFEWSLMQQLRSSSIESSLGIPVRNGRITRPLMCLTKAHLQRFAVNASLVWMEDASNLDTRYDRNFLRQVIGGPLKERYPKLLKHYVNRSNQMAQDYGKSIFPKKVSRVLKKQWHRGGVSFINLDYKSNFEGLAPLISEAIKELSSSNRGSLHKQVLKYIEMAKSGRKGPMIFSGKVKGYALKGVLFIVHEEGEQSLKVLDEEVLRKLKDRNIASQISVGGLKSKLLYNKEVVFPSMMFGPSSNQMKMKGLKTSHPLLPKTTTYCLENDIWFSSLSNVLDQSRQDLQFYN</sequence>
<dbReference type="GO" id="GO:0032267">
    <property type="term" value="F:tRNA(Ile)-lysidine synthase activity"/>
    <property type="evidence" value="ECO:0007669"/>
    <property type="project" value="UniProtKB-EC"/>
</dbReference>
<dbReference type="PANTHER" id="PTHR43033:SF1">
    <property type="entry name" value="TRNA(ILE)-LYSIDINE SYNTHASE-RELATED"/>
    <property type="match status" value="1"/>
</dbReference>
<name>A0A1Y5FAD9_9BACT</name>
<comment type="caution">
    <text evidence="8">The sequence shown here is derived from an EMBL/GenBank/DDBJ whole genome shotgun (WGS) entry which is preliminary data.</text>
</comment>
<dbReference type="PANTHER" id="PTHR43033">
    <property type="entry name" value="TRNA(ILE)-LYSIDINE SYNTHASE-RELATED"/>
    <property type="match status" value="1"/>
</dbReference>
<dbReference type="GO" id="GO:0005737">
    <property type="term" value="C:cytoplasm"/>
    <property type="evidence" value="ECO:0007669"/>
    <property type="project" value="UniProtKB-SubCell"/>
</dbReference>
<keyword evidence="4" id="KW-0067">ATP-binding</keyword>
<evidence type="ECO:0000313" key="9">
    <source>
        <dbReference type="Proteomes" id="UP000196531"/>
    </source>
</evidence>
<dbReference type="GO" id="GO:0006400">
    <property type="term" value="P:tRNA modification"/>
    <property type="evidence" value="ECO:0007669"/>
    <property type="project" value="UniProtKB-UniRule"/>
</dbReference>
<dbReference type="EC" id="6.3.4.19" evidence="6"/>
<keyword evidence="3" id="KW-0547">Nucleotide-binding</keyword>
<evidence type="ECO:0000256" key="5">
    <source>
        <dbReference type="ARBA" id="ARBA00048539"/>
    </source>
</evidence>
<dbReference type="Proteomes" id="UP000196531">
    <property type="component" value="Unassembled WGS sequence"/>
</dbReference>
<keyword evidence="1 6" id="KW-0436">Ligase</keyword>
<evidence type="ECO:0000259" key="7">
    <source>
        <dbReference type="Pfam" id="PF01171"/>
    </source>
</evidence>
<feature type="domain" description="tRNA(Ile)-lysidine/2-thiocytidine synthase N-terminal" evidence="7">
    <location>
        <begin position="34"/>
        <end position="207"/>
    </location>
</feature>
<comment type="caution">
    <text evidence="6">Lacks conserved residue(s) required for the propagation of feature annotation.</text>
</comment>
<evidence type="ECO:0000256" key="6">
    <source>
        <dbReference type="HAMAP-Rule" id="MF_01161"/>
    </source>
</evidence>
<keyword evidence="6" id="KW-0963">Cytoplasm</keyword>
<evidence type="ECO:0000256" key="2">
    <source>
        <dbReference type="ARBA" id="ARBA00022694"/>
    </source>
</evidence>
<dbReference type="AlphaFoldDB" id="A0A1Y5FAD9"/>
<evidence type="ECO:0000256" key="4">
    <source>
        <dbReference type="ARBA" id="ARBA00022840"/>
    </source>
</evidence>
<accession>A0A1Y5FAD9</accession>
<comment type="catalytic activity">
    <reaction evidence="5 6">
        <text>cytidine(34) in tRNA(Ile2) + L-lysine + ATP = lysidine(34) in tRNA(Ile2) + AMP + diphosphate + H(+)</text>
        <dbReference type="Rhea" id="RHEA:43744"/>
        <dbReference type="Rhea" id="RHEA-COMP:10625"/>
        <dbReference type="Rhea" id="RHEA-COMP:10670"/>
        <dbReference type="ChEBI" id="CHEBI:15378"/>
        <dbReference type="ChEBI" id="CHEBI:30616"/>
        <dbReference type="ChEBI" id="CHEBI:32551"/>
        <dbReference type="ChEBI" id="CHEBI:33019"/>
        <dbReference type="ChEBI" id="CHEBI:82748"/>
        <dbReference type="ChEBI" id="CHEBI:83665"/>
        <dbReference type="ChEBI" id="CHEBI:456215"/>
        <dbReference type="EC" id="6.3.4.19"/>
    </reaction>
</comment>
<dbReference type="InterPro" id="IPR014729">
    <property type="entry name" value="Rossmann-like_a/b/a_fold"/>
</dbReference>
<evidence type="ECO:0000313" key="8">
    <source>
        <dbReference type="EMBL" id="OUR95282.1"/>
    </source>
</evidence>
<gene>
    <name evidence="6" type="primary">tilS</name>
    <name evidence="8" type="ORF">A9Q84_15685</name>
</gene>
<proteinExistence type="inferred from homology"/>
<dbReference type="InterPro" id="IPR012094">
    <property type="entry name" value="tRNA_Ile_lys_synt"/>
</dbReference>
<dbReference type="InterPro" id="IPR011063">
    <property type="entry name" value="TilS/TtcA_N"/>
</dbReference>
<reference evidence="9" key="1">
    <citation type="journal article" date="2017" name="Proc. Natl. Acad. Sci. U.S.A.">
        <title>Simulation of Deepwater Horizon oil plume reveals substrate specialization within a complex community of hydrocarbon-degraders.</title>
        <authorList>
            <person name="Hu P."/>
            <person name="Dubinsky E.A."/>
            <person name="Probst A.J."/>
            <person name="Wang J."/>
            <person name="Sieber C.M.K."/>
            <person name="Tom L.M."/>
            <person name="Gardinali P."/>
            <person name="Banfield J.F."/>
            <person name="Atlas R.M."/>
            <person name="Andersen G.L."/>
        </authorList>
    </citation>
    <scope>NUCLEOTIDE SEQUENCE [LARGE SCALE GENOMIC DNA]</scope>
</reference>
<dbReference type="CDD" id="cd01992">
    <property type="entry name" value="TilS_N"/>
    <property type="match status" value="1"/>
</dbReference>
<dbReference type="Pfam" id="PF01171">
    <property type="entry name" value="ATP_bind_3"/>
    <property type="match status" value="1"/>
</dbReference>
<dbReference type="GO" id="GO:0005524">
    <property type="term" value="F:ATP binding"/>
    <property type="evidence" value="ECO:0007669"/>
    <property type="project" value="UniProtKB-KW"/>
</dbReference>
<evidence type="ECO:0000256" key="3">
    <source>
        <dbReference type="ARBA" id="ARBA00022741"/>
    </source>
</evidence>
<keyword evidence="2 6" id="KW-0819">tRNA processing</keyword>